<proteinExistence type="predicted"/>
<evidence type="ECO:0000256" key="1">
    <source>
        <dbReference type="SAM" id="SignalP"/>
    </source>
</evidence>
<gene>
    <name evidence="2" type="ORF">GCM10011390_14920</name>
</gene>
<protein>
    <submittedName>
        <fullName evidence="2">Uncharacterized protein</fullName>
    </submittedName>
</protein>
<feature type="signal peptide" evidence="1">
    <location>
        <begin position="1"/>
        <end position="24"/>
    </location>
</feature>
<dbReference type="AlphaFoldDB" id="A0A916ZHN9"/>
<feature type="chain" id="PRO_5037449374" evidence="1">
    <location>
        <begin position="25"/>
        <end position="135"/>
    </location>
</feature>
<sequence length="135" mass="14453">MRSILRAAFLAFAMVSFAPLLAEAASVQNVVVSTAEDGAPTQGSFALDTPEIFMRADLVDVAPGSIVTVTWLALDTGPNNPPNFRIDQVALRVGEVGRRVRASLPRPGAAWQAGTYRVRLSLNGQTLQRIDFTIG</sequence>
<accession>A0A916ZHN9</accession>
<keyword evidence="1" id="KW-0732">Signal</keyword>
<reference evidence="2" key="2">
    <citation type="submission" date="2020-09" db="EMBL/GenBank/DDBJ databases">
        <authorList>
            <person name="Sun Q."/>
            <person name="Zhou Y."/>
        </authorList>
    </citation>
    <scope>NUCLEOTIDE SEQUENCE</scope>
    <source>
        <strain evidence="2">CGMCC 1.15367</strain>
    </source>
</reference>
<reference evidence="2" key="1">
    <citation type="journal article" date="2014" name="Int. J. Syst. Evol. Microbiol.">
        <title>Complete genome sequence of Corynebacterium casei LMG S-19264T (=DSM 44701T), isolated from a smear-ripened cheese.</title>
        <authorList>
            <consortium name="US DOE Joint Genome Institute (JGI-PGF)"/>
            <person name="Walter F."/>
            <person name="Albersmeier A."/>
            <person name="Kalinowski J."/>
            <person name="Ruckert C."/>
        </authorList>
    </citation>
    <scope>NUCLEOTIDE SEQUENCE</scope>
    <source>
        <strain evidence="2">CGMCC 1.15367</strain>
    </source>
</reference>
<dbReference type="EMBL" id="BMIQ01000002">
    <property type="protein sequence ID" value="GGD97189.1"/>
    <property type="molecule type" value="Genomic_DNA"/>
</dbReference>
<keyword evidence="3" id="KW-1185">Reference proteome</keyword>
<organism evidence="2 3">
    <name type="scientific">Aureimonas endophytica</name>
    <dbReference type="NCBI Taxonomy" id="2027858"/>
    <lineage>
        <taxon>Bacteria</taxon>
        <taxon>Pseudomonadati</taxon>
        <taxon>Pseudomonadota</taxon>
        <taxon>Alphaproteobacteria</taxon>
        <taxon>Hyphomicrobiales</taxon>
        <taxon>Aurantimonadaceae</taxon>
        <taxon>Aureimonas</taxon>
    </lineage>
</organism>
<evidence type="ECO:0000313" key="2">
    <source>
        <dbReference type="EMBL" id="GGD97189.1"/>
    </source>
</evidence>
<dbReference type="RefSeq" id="WP_188907602.1">
    <property type="nucleotide sequence ID" value="NZ_BMIQ01000002.1"/>
</dbReference>
<evidence type="ECO:0000313" key="3">
    <source>
        <dbReference type="Proteomes" id="UP000644699"/>
    </source>
</evidence>
<comment type="caution">
    <text evidence="2">The sequence shown here is derived from an EMBL/GenBank/DDBJ whole genome shotgun (WGS) entry which is preliminary data.</text>
</comment>
<name>A0A916ZHN9_9HYPH</name>
<dbReference type="Proteomes" id="UP000644699">
    <property type="component" value="Unassembled WGS sequence"/>
</dbReference>